<evidence type="ECO:0000313" key="2">
    <source>
        <dbReference type="Proteomes" id="UP001164539"/>
    </source>
</evidence>
<sequence>MSLLCSQMETKSLQTDVTMEEKSESMSPEMCSTASMSKGSSGHTGFVEPDEVSISCVSARVVPLFPGSQIQKIKLLHKDAILQLSCSRLRVRFGISTKFVDHAGRPRLNFVVDSSSSLCKVLDACDDVAQKLVVDSGSGSDWRPVVTRKNGFFNYPTLRLHIPTVVIGEYCPI</sequence>
<proteinExistence type="predicted"/>
<accession>A0ACC1XRY1</accession>
<dbReference type="EMBL" id="CM051401">
    <property type="protein sequence ID" value="KAJ4713055.1"/>
    <property type="molecule type" value="Genomic_DNA"/>
</dbReference>
<reference evidence="1 2" key="1">
    <citation type="journal article" date="2023" name="Science">
        <title>Complex scaffold remodeling in plant triterpene biosynthesis.</title>
        <authorList>
            <person name="De La Pena R."/>
            <person name="Hodgson H."/>
            <person name="Liu J.C."/>
            <person name="Stephenson M.J."/>
            <person name="Martin A.C."/>
            <person name="Owen C."/>
            <person name="Harkess A."/>
            <person name="Leebens-Mack J."/>
            <person name="Jimenez L.E."/>
            <person name="Osbourn A."/>
            <person name="Sattely E.S."/>
        </authorList>
    </citation>
    <scope>NUCLEOTIDE SEQUENCE [LARGE SCALE GENOMIC DNA]</scope>
    <source>
        <strain evidence="2">cv. JPN11</strain>
        <tissue evidence="1">Leaf</tissue>
    </source>
</reference>
<organism evidence="1 2">
    <name type="scientific">Melia azedarach</name>
    <name type="common">Chinaberry tree</name>
    <dbReference type="NCBI Taxonomy" id="155640"/>
    <lineage>
        <taxon>Eukaryota</taxon>
        <taxon>Viridiplantae</taxon>
        <taxon>Streptophyta</taxon>
        <taxon>Embryophyta</taxon>
        <taxon>Tracheophyta</taxon>
        <taxon>Spermatophyta</taxon>
        <taxon>Magnoliopsida</taxon>
        <taxon>eudicotyledons</taxon>
        <taxon>Gunneridae</taxon>
        <taxon>Pentapetalae</taxon>
        <taxon>rosids</taxon>
        <taxon>malvids</taxon>
        <taxon>Sapindales</taxon>
        <taxon>Meliaceae</taxon>
        <taxon>Melia</taxon>
    </lineage>
</organism>
<protein>
    <submittedName>
        <fullName evidence="1">Protein NEN1-like</fullName>
    </submittedName>
</protein>
<keyword evidence="2" id="KW-1185">Reference proteome</keyword>
<comment type="caution">
    <text evidence="1">The sequence shown here is derived from an EMBL/GenBank/DDBJ whole genome shotgun (WGS) entry which is preliminary data.</text>
</comment>
<gene>
    <name evidence="1" type="ORF">OWV82_015202</name>
</gene>
<dbReference type="Proteomes" id="UP001164539">
    <property type="component" value="Chromosome 8"/>
</dbReference>
<name>A0ACC1XRY1_MELAZ</name>
<evidence type="ECO:0000313" key="1">
    <source>
        <dbReference type="EMBL" id="KAJ4713055.1"/>
    </source>
</evidence>